<reference evidence="9" key="1">
    <citation type="submission" date="2016-07" db="EMBL/GenBank/DDBJ databases">
        <title>Nontailed viruses are major unrecognized killers of bacteria in the ocean.</title>
        <authorList>
            <person name="Kauffman K."/>
            <person name="Hussain F."/>
            <person name="Yang J."/>
            <person name="Arevalo P."/>
            <person name="Brown J."/>
            <person name="Cutler M."/>
            <person name="Kelly L."/>
            <person name="Polz M.F."/>
        </authorList>
    </citation>
    <scope>NUCLEOTIDE SEQUENCE [LARGE SCALE GENOMIC DNA]</scope>
    <source>
        <strain evidence="9">10N.286.55.C1</strain>
    </source>
</reference>
<dbReference type="InterPro" id="IPR050090">
    <property type="entry name" value="Tyrosine_recombinase_XerCD"/>
</dbReference>
<dbReference type="PROSITE" id="PS51900">
    <property type="entry name" value="CB"/>
    <property type="match status" value="1"/>
</dbReference>
<dbReference type="Pfam" id="PF00589">
    <property type="entry name" value="Phage_integrase"/>
    <property type="match status" value="1"/>
</dbReference>
<evidence type="ECO:0000259" key="7">
    <source>
        <dbReference type="PROSITE" id="PS51900"/>
    </source>
</evidence>
<organism evidence="8 9">
    <name type="scientific">Vibrio lentus</name>
    <dbReference type="NCBI Taxonomy" id="136468"/>
    <lineage>
        <taxon>Bacteria</taxon>
        <taxon>Pseudomonadati</taxon>
        <taxon>Pseudomonadota</taxon>
        <taxon>Gammaproteobacteria</taxon>
        <taxon>Vibrionales</taxon>
        <taxon>Vibrionaceae</taxon>
        <taxon>Vibrio</taxon>
    </lineage>
</organism>
<protein>
    <recommendedName>
        <fullName evidence="10">Integrase</fullName>
    </recommendedName>
</protein>
<accession>A0A2N7BK81</accession>
<dbReference type="PANTHER" id="PTHR30349">
    <property type="entry name" value="PHAGE INTEGRASE-RELATED"/>
    <property type="match status" value="1"/>
</dbReference>
<dbReference type="InterPro" id="IPR002104">
    <property type="entry name" value="Integrase_catalytic"/>
</dbReference>
<dbReference type="GO" id="GO:0015074">
    <property type="term" value="P:DNA integration"/>
    <property type="evidence" value="ECO:0007669"/>
    <property type="project" value="UniProtKB-KW"/>
</dbReference>
<dbReference type="CDD" id="cd01184">
    <property type="entry name" value="INT_C_like_1"/>
    <property type="match status" value="1"/>
</dbReference>
<dbReference type="InterPro" id="IPR010998">
    <property type="entry name" value="Integrase_recombinase_N"/>
</dbReference>
<dbReference type="EMBL" id="MCSI01000162">
    <property type="protein sequence ID" value="PME57856.1"/>
    <property type="molecule type" value="Genomic_DNA"/>
</dbReference>
<keyword evidence="4" id="KW-0233">DNA recombination</keyword>
<evidence type="ECO:0000313" key="8">
    <source>
        <dbReference type="EMBL" id="PME57856.1"/>
    </source>
</evidence>
<dbReference type="InterPro" id="IPR011010">
    <property type="entry name" value="DNA_brk_join_enz"/>
</dbReference>
<dbReference type="GO" id="GO:0003677">
    <property type="term" value="F:DNA binding"/>
    <property type="evidence" value="ECO:0007669"/>
    <property type="project" value="UniProtKB-UniRule"/>
</dbReference>
<evidence type="ECO:0000259" key="6">
    <source>
        <dbReference type="PROSITE" id="PS51898"/>
    </source>
</evidence>
<dbReference type="Gene3D" id="1.10.150.130">
    <property type="match status" value="1"/>
</dbReference>
<feature type="domain" description="Tyr recombinase" evidence="6">
    <location>
        <begin position="217"/>
        <end position="410"/>
    </location>
</feature>
<evidence type="ECO:0000256" key="1">
    <source>
        <dbReference type="ARBA" id="ARBA00008857"/>
    </source>
</evidence>
<dbReference type="GO" id="GO:0006310">
    <property type="term" value="P:DNA recombination"/>
    <property type="evidence" value="ECO:0007669"/>
    <property type="project" value="UniProtKB-KW"/>
</dbReference>
<name>A0A2N7BK81_9VIBR</name>
<dbReference type="InterPro" id="IPR044068">
    <property type="entry name" value="CB"/>
</dbReference>
<sequence>MYIQKSPHGVYYARICTPAQLKALGFPFDLKISLRTKDPKLAKVIGLSLVSAVKEAFRTTDSLCFSEFQLHLKGILSHHLNLQSQKQDDRLHLGCIPSISHTSKRLSEEKHWSEALEHFLEFKGVQGVSALTVHQLKQRITFFFESTALSGLSTITAMTLMEYIKTLNSSSLSAKSCKDYYAALSQFIRWCATMSLIERNVSADIKATFKKSIKADKQRSRWSESQLSTLFSSEQFQQVDKGFYWVTLLLTYMGMRPNEVCQLRTEDVVVSGPVPYLNVTDGGHGQRIKNRYALRQVPIHQSLIKHGFLEYVEFRKNNSKTGLFDYKPLGLNKDWSQQYCQQFGRLLSKIGLKAGQRPTAYSLRHTFIDVLKQKEVAESTVADIVGHHHPSMTFGRYGKQTKLKLMLSAVNQFSLQLGGSHE</sequence>
<comment type="caution">
    <text evidence="8">The sequence shown here is derived from an EMBL/GenBank/DDBJ whole genome shotgun (WGS) entry which is preliminary data.</text>
</comment>
<evidence type="ECO:0000256" key="3">
    <source>
        <dbReference type="ARBA" id="ARBA00023125"/>
    </source>
</evidence>
<dbReference type="PROSITE" id="PS51898">
    <property type="entry name" value="TYR_RECOMBINASE"/>
    <property type="match status" value="1"/>
</dbReference>
<dbReference type="Proteomes" id="UP000235778">
    <property type="component" value="Unassembled WGS sequence"/>
</dbReference>
<dbReference type="Gene3D" id="1.10.443.10">
    <property type="entry name" value="Intergrase catalytic core"/>
    <property type="match status" value="1"/>
</dbReference>
<comment type="similarity">
    <text evidence="1">Belongs to the 'phage' integrase family.</text>
</comment>
<dbReference type="Pfam" id="PF20172">
    <property type="entry name" value="DUF6538"/>
    <property type="match status" value="1"/>
</dbReference>
<dbReference type="InterPro" id="IPR046668">
    <property type="entry name" value="DUF6538"/>
</dbReference>
<feature type="domain" description="Core-binding (CB)" evidence="7">
    <location>
        <begin position="110"/>
        <end position="192"/>
    </location>
</feature>
<dbReference type="PANTHER" id="PTHR30349:SF41">
    <property type="entry name" value="INTEGRASE_RECOMBINASE PROTEIN MJ0367-RELATED"/>
    <property type="match status" value="1"/>
</dbReference>
<dbReference type="RefSeq" id="WP_102267056.1">
    <property type="nucleotide sequence ID" value="NZ_MCSH01000080.1"/>
</dbReference>
<keyword evidence="2" id="KW-0229">DNA integration</keyword>
<keyword evidence="3 5" id="KW-0238">DNA-binding</keyword>
<dbReference type="SUPFAM" id="SSF56349">
    <property type="entry name" value="DNA breaking-rejoining enzymes"/>
    <property type="match status" value="1"/>
</dbReference>
<gene>
    <name evidence="8" type="ORF">BCV30_17130</name>
</gene>
<dbReference type="AlphaFoldDB" id="A0A2N7BK81"/>
<evidence type="ECO:0000256" key="2">
    <source>
        <dbReference type="ARBA" id="ARBA00022908"/>
    </source>
</evidence>
<proteinExistence type="inferred from homology"/>
<evidence type="ECO:0000256" key="4">
    <source>
        <dbReference type="ARBA" id="ARBA00023172"/>
    </source>
</evidence>
<evidence type="ECO:0000256" key="5">
    <source>
        <dbReference type="PROSITE-ProRule" id="PRU01248"/>
    </source>
</evidence>
<evidence type="ECO:0008006" key="10">
    <source>
        <dbReference type="Google" id="ProtNLM"/>
    </source>
</evidence>
<dbReference type="InterPro" id="IPR013762">
    <property type="entry name" value="Integrase-like_cat_sf"/>
</dbReference>
<evidence type="ECO:0000313" key="9">
    <source>
        <dbReference type="Proteomes" id="UP000235778"/>
    </source>
</evidence>